<keyword evidence="1" id="KW-0805">Transcription regulation</keyword>
<dbReference type="SMART" id="SM00354">
    <property type="entry name" value="HTH_LACI"/>
    <property type="match status" value="1"/>
</dbReference>
<evidence type="ECO:0000313" key="6">
    <source>
        <dbReference type="Proteomes" id="UP001060039"/>
    </source>
</evidence>
<dbReference type="CDD" id="cd01392">
    <property type="entry name" value="HTH_LacI"/>
    <property type="match status" value="1"/>
</dbReference>
<dbReference type="GO" id="GO:0003677">
    <property type="term" value="F:DNA binding"/>
    <property type="evidence" value="ECO:0007669"/>
    <property type="project" value="UniProtKB-KW"/>
</dbReference>
<evidence type="ECO:0000256" key="1">
    <source>
        <dbReference type="ARBA" id="ARBA00023015"/>
    </source>
</evidence>
<organism evidence="5 6">
    <name type="scientific">Microcella humidisoli</name>
    <dbReference type="NCBI Taxonomy" id="2963406"/>
    <lineage>
        <taxon>Bacteria</taxon>
        <taxon>Bacillati</taxon>
        <taxon>Actinomycetota</taxon>
        <taxon>Actinomycetes</taxon>
        <taxon>Micrococcales</taxon>
        <taxon>Microbacteriaceae</taxon>
        <taxon>Microcella</taxon>
    </lineage>
</organism>
<dbReference type="PROSITE" id="PS00356">
    <property type="entry name" value="HTH_LACI_1"/>
    <property type="match status" value="1"/>
</dbReference>
<name>A0ABY5G0C1_9MICO</name>
<dbReference type="RefSeq" id="WP_255160894.1">
    <property type="nucleotide sequence ID" value="NZ_CP101497.1"/>
</dbReference>
<dbReference type="PROSITE" id="PS50932">
    <property type="entry name" value="HTH_LACI_2"/>
    <property type="match status" value="1"/>
</dbReference>
<dbReference type="InterPro" id="IPR028082">
    <property type="entry name" value="Peripla_BP_I"/>
</dbReference>
<dbReference type="PANTHER" id="PTHR30146:SF109">
    <property type="entry name" value="HTH-TYPE TRANSCRIPTIONAL REGULATOR GALS"/>
    <property type="match status" value="1"/>
</dbReference>
<evidence type="ECO:0000256" key="2">
    <source>
        <dbReference type="ARBA" id="ARBA00023125"/>
    </source>
</evidence>
<dbReference type="EMBL" id="CP101497">
    <property type="protein sequence ID" value="UTT63768.1"/>
    <property type="molecule type" value="Genomic_DNA"/>
</dbReference>
<dbReference type="SUPFAM" id="SSF47413">
    <property type="entry name" value="lambda repressor-like DNA-binding domains"/>
    <property type="match status" value="1"/>
</dbReference>
<dbReference type="PANTHER" id="PTHR30146">
    <property type="entry name" value="LACI-RELATED TRANSCRIPTIONAL REPRESSOR"/>
    <property type="match status" value="1"/>
</dbReference>
<protein>
    <submittedName>
        <fullName evidence="5">LacI family DNA-binding transcriptional regulator</fullName>
    </submittedName>
</protein>
<keyword evidence="2 5" id="KW-0238">DNA-binding</keyword>
<feature type="domain" description="HTH lacI-type" evidence="4">
    <location>
        <begin position="9"/>
        <end position="63"/>
    </location>
</feature>
<accession>A0ABY5G0C1</accession>
<dbReference type="SUPFAM" id="SSF53822">
    <property type="entry name" value="Periplasmic binding protein-like I"/>
    <property type="match status" value="1"/>
</dbReference>
<evidence type="ECO:0000256" key="3">
    <source>
        <dbReference type="ARBA" id="ARBA00023163"/>
    </source>
</evidence>
<dbReference type="InterPro" id="IPR046335">
    <property type="entry name" value="LacI/GalR-like_sensor"/>
</dbReference>
<evidence type="ECO:0000313" key="5">
    <source>
        <dbReference type="EMBL" id="UTT63768.1"/>
    </source>
</evidence>
<gene>
    <name evidence="5" type="ORF">NNL39_05830</name>
</gene>
<dbReference type="Gene3D" id="1.10.260.40">
    <property type="entry name" value="lambda repressor-like DNA-binding domains"/>
    <property type="match status" value="1"/>
</dbReference>
<sequence length="335" mass="35731">MDAAPIHTPTIRDVARAAGVSHQTVSRVLNEHPNVSRATRERVSTAIAKLGYQPSRAAVSLATNQSRMLGILTASTTQYGPISGIAGIEQAARSAGYWVCTVDVDPHDRKSIVDGLDHLYHLGIDGLVVIAPQRPVLDVLNRHPLRGPVVTLGSTTTLGAMSLTVDQTGGARAATRHLLENGHTRIAHIGGPADWEEAAVRAAAFNEELLASGIAPGPTVLGDWTSASGYRAARRLLDFRPTGVFAANDQMALGAIHAFNEAGLRVPDDVSIVGFDDLPDASHFAPPLTTVRQDFTELGRAAVDLLLGIKKEMLVERQPQLVLRDSVRDVRDLAT</sequence>
<dbReference type="Proteomes" id="UP001060039">
    <property type="component" value="Chromosome"/>
</dbReference>
<dbReference type="PRINTS" id="PR00036">
    <property type="entry name" value="HTHLACI"/>
</dbReference>
<keyword evidence="3" id="KW-0804">Transcription</keyword>
<dbReference type="CDD" id="cd01574">
    <property type="entry name" value="PBP1_LacI"/>
    <property type="match status" value="1"/>
</dbReference>
<dbReference type="InterPro" id="IPR000843">
    <property type="entry name" value="HTH_LacI"/>
</dbReference>
<reference evidence="5" key="1">
    <citation type="submission" date="2022-07" db="EMBL/GenBank/DDBJ databases">
        <title>Taxonomic analysis of Microcella humidisoli nov. sp., isolated from riverside soil.</title>
        <authorList>
            <person name="Molina K.M."/>
            <person name="Kim S.B."/>
        </authorList>
    </citation>
    <scope>NUCLEOTIDE SEQUENCE</scope>
    <source>
        <strain evidence="5">MMS21-STM10</strain>
    </source>
</reference>
<dbReference type="Pfam" id="PF13377">
    <property type="entry name" value="Peripla_BP_3"/>
    <property type="match status" value="1"/>
</dbReference>
<keyword evidence="6" id="KW-1185">Reference proteome</keyword>
<evidence type="ECO:0000259" key="4">
    <source>
        <dbReference type="PROSITE" id="PS50932"/>
    </source>
</evidence>
<dbReference type="InterPro" id="IPR010982">
    <property type="entry name" value="Lambda_DNA-bd_dom_sf"/>
</dbReference>
<proteinExistence type="predicted"/>
<dbReference type="Gene3D" id="3.40.50.2300">
    <property type="match status" value="2"/>
</dbReference>
<dbReference type="Pfam" id="PF00356">
    <property type="entry name" value="LacI"/>
    <property type="match status" value="1"/>
</dbReference>